<reference evidence="1" key="2">
    <citation type="journal article" date="2015" name="Data Brief">
        <title>Shoot transcriptome of the giant reed, Arundo donax.</title>
        <authorList>
            <person name="Barrero R.A."/>
            <person name="Guerrero F.D."/>
            <person name="Moolhuijzen P."/>
            <person name="Goolsby J.A."/>
            <person name="Tidwell J."/>
            <person name="Bellgard S.E."/>
            <person name="Bellgard M.I."/>
        </authorList>
    </citation>
    <scope>NUCLEOTIDE SEQUENCE</scope>
    <source>
        <tissue evidence="1">Shoot tissue taken approximately 20 cm above the soil surface</tissue>
    </source>
</reference>
<evidence type="ECO:0000313" key="1">
    <source>
        <dbReference type="EMBL" id="JAD47963.1"/>
    </source>
</evidence>
<accession>A0A0A9ADC6</accession>
<sequence length="29" mass="3534">MLRRRRGRWIRRLLCRRKGRARPPCPCGG</sequence>
<protein>
    <submittedName>
        <fullName evidence="1">Uncharacterized protein</fullName>
    </submittedName>
</protein>
<proteinExistence type="predicted"/>
<organism evidence="1">
    <name type="scientific">Arundo donax</name>
    <name type="common">Giant reed</name>
    <name type="synonym">Donax arundinaceus</name>
    <dbReference type="NCBI Taxonomy" id="35708"/>
    <lineage>
        <taxon>Eukaryota</taxon>
        <taxon>Viridiplantae</taxon>
        <taxon>Streptophyta</taxon>
        <taxon>Embryophyta</taxon>
        <taxon>Tracheophyta</taxon>
        <taxon>Spermatophyta</taxon>
        <taxon>Magnoliopsida</taxon>
        <taxon>Liliopsida</taxon>
        <taxon>Poales</taxon>
        <taxon>Poaceae</taxon>
        <taxon>PACMAD clade</taxon>
        <taxon>Arundinoideae</taxon>
        <taxon>Arundineae</taxon>
        <taxon>Arundo</taxon>
    </lineage>
</organism>
<name>A0A0A9ADC6_ARUDO</name>
<dbReference type="AlphaFoldDB" id="A0A0A9ADC6"/>
<reference evidence="1" key="1">
    <citation type="submission" date="2014-09" db="EMBL/GenBank/DDBJ databases">
        <authorList>
            <person name="Magalhaes I.L.F."/>
            <person name="Oliveira U."/>
            <person name="Santos F.R."/>
            <person name="Vidigal T.H.D.A."/>
            <person name="Brescovit A.D."/>
            <person name="Santos A.J."/>
        </authorList>
    </citation>
    <scope>NUCLEOTIDE SEQUENCE</scope>
    <source>
        <tissue evidence="1">Shoot tissue taken approximately 20 cm above the soil surface</tissue>
    </source>
</reference>
<dbReference type="EMBL" id="GBRH01249932">
    <property type="protein sequence ID" value="JAD47963.1"/>
    <property type="molecule type" value="Transcribed_RNA"/>
</dbReference>